<feature type="compositionally biased region" description="Acidic residues" evidence="8">
    <location>
        <begin position="134"/>
        <end position="144"/>
    </location>
</feature>
<dbReference type="AlphaFoldDB" id="A0AAN9UW88"/>
<dbReference type="Gene3D" id="2.60.120.340">
    <property type="entry name" value="Nucleoplasmin core domain"/>
    <property type="match status" value="1"/>
</dbReference>
<dbReference type="PIRSF" id="PIRSF001473">
    <property type="entry name" value="FK506-bp_FPR3"/>
    <property type="match status" value="1"/>
</dbReference>
<evidence type="ECO:0000259" key="9">
    <source>
        <dbReference type="PROSITE" id="PS50059"/>
    </source>
</evidence>
<feature type="compositionally biased region" description="Basic and acidic residues" evidence="8">
    <location>
        <begin position="342"/>
        <end position="362"/>
    </location>
</feature>
<dbReference type="InterPro" id="IPR046357">
    <property type="entry name" value="PPIase_dom_sf"/>
</dbReference>
<feature type="region of interest" description="Disordered" evidence="8">
    <location>
        <begin position="86"/>
        <end position="185"/>
    </location>
</feature>
<dbReference type="EMBL" id="JAKJXP020000005">
    <property type="protein sequence ID" value="KAK7756699.1"/>
    <property type="molecule type" value="Genomic_DNA"/>
</dbReference>
<keyword evidence="5 7" id="KW-0697">Rotamase</keyword>
<dbReference type="PANTHER" id="PTHR43811:SF19">
    <property type="entry name" value="39 KDA FK506-BINDING NUCLEAR PROTEIN"/>
    <property type="match status" value="1"/>
</dbReference>
<evidence type="ECO:0000256" key="6">
    <source>
        <dbReference type="ARBA" id="ARBA00023235"/>
    </source>
</evidence>
<comment type="caution">
    <text evidence="10">The sequence shown here is derived from an EMBL/GenBank/DDBJ whole genome shotgun (WGS) entry which is preliminary data.</text>
</comment>
<feature type="compositionally biased region" description="Basic residues" evidence="8">
    <location>
        <begin position="324"/>
        <end position="333"/>
    </location>
</feature>
<feature type="compositionally biased region" description="Low complexity" evidence="8">
    <location>
        <begin position="145"/>
        <end position="156"/>
    </location>
</feature>
<dbReference type="Proteomes" id="UP001320420">
    <property type="component" value="Unassembled WGS sequence"/>
</dbReference>
<dbReference type="Pfam" id="PF00254">
    <property type="entry name" value="FKBP_C"/>
    <property type="match status" value="1"/>
</dbReference>
<feature type="domain" description="PPIase FKBP-type" evidence="9">
    <location>
        <begin position="412"/>
        <end position="498"/>
    </location>
</feature>
<evidence type="ECO:0000313" key="10">
    <source>
        <dbReference type="EMBL" id="KAK7756699.1"/>
    </source>
</evidence>
<dbReference type="FunFam" id="3.10.50.40:FF:000006">
    <property type="entry name" value="Peptidyl-prolyl cis-trans isomerase"/>
    <property type="match status" value="1"/>
</dbReference>
<dbReference type="InterPro" id="IPR023566">
    <property type="entry name" value="PPIase_Fpr3/Fpr4-like"/>
</dbReference>
<feature type="compositionally biased region" description="Acidic residues" evidence="8">
    <location>
        <begin position="169"/>
        <end position="185"/>
    </location>
</feature>
<dbReference type="PANTHER" id="PTHR43811">
    <property type="entry name" value="FKBP-TYPE PEPTIDYL-PROLYL CIS-TRANS ISOMERASE FKPA"/>
    <property type="match status" value="1"/>
</dbReference>
<dbReference type="SUPFAM" id="SSF54534">
    <property type="entry name" value="FKBP-like"/>
    <property type="match status" value="1"/>
</dbReference>
<protein>
    <recommendedName>
        <fullName evidence="7">peptidylprolyl isomerase</fullName>
        <ecNumber evidence="7">5.2.1.8</ecNumber>
    </recommendedName>
</protein>
<evidence type="ECO:0000256" key="1">
    <source>
        <dbReference type="ARBA" id="ARBA00000971"/>
    </source>
</evidence>
<sequence length="498" mass="53867">MSLLPVQVYGLEIPPGQDVLTPARQEFDVPNAVFRITMAAIDPTDPPQADEDGNIPSVPRATLKIVRPRFPDMMDELDDDRLQRLMYGSDDSDDDSDDDSKNGDDEPNGGPSDPAKTKKARREAALKKLIEAAQAEEDSDEEMADGGAKKTNGTAKKVNKKGKKPATSSDEDSDEDDEDDEEVDWQELVVCTLDTERNFQQPLDITIAPNEDVHFVVKGTHTVYLSGNYVIDADEDDSSEEDEEDDYDYPEGIDEYDSEDSEIDELDDIQDPRVTEVESDEEEAPKLVAADTKKGKNKRAAPEEAEDLDAMIAKAAAATDTKLSKKQQKKLKNNKGEAVAAEADKKAAETAKEAPAKGDKKVQFAKNLEQGPTGSAASEKPAGKAASVGVKVVQGVTVDDRKAGSGRSVKKGDRVDVRYIGKLADGKVFDSNKKGKPFSFKAGDGQVIKGWDVGIIGMSVGGERRLTIPAHLAYGSKALPGIPANSQLIFDVKLLGIK</sequence>
<dbReference type="Pfam" id="PF17800">
    <property type="entry name" value="NPL"/>
    <property type="match status" value="1"/>
</dbReference>
<reference evidence="10 11" key="1">
    <citation type="submission" date="2024-02" db="EMBL/GenBank/DDBJ databases">
        <title>De novo assembly and annotation of 12 fungi associated with fruit tree decline syndrome in Ontario, Canada.</title>
        <authorList>
            <person name="Sulman M."/>
            <person name="Ellouze W."/>
            <person name="Ilyukhin E."/>
        </authorList>
    </citation>
    <scope>NUCLEOTIDE SEQUENCE [LARGE SCALE GENOMIC DNA]</scope>
    <source>
        <strain evidence="10 11">M11/M66-122</strain>
    </source>
</reference>
<name>A0AAN9UW88_9PEZI</name>
<organism evidence="10 11">
    <name type="scientific">Diatrype stigma</name>
    <dbReference type="NCBI Taxonomy" id="117547"/>
    <lineage>
        <taxon>Eukaryota</taxon>
        <taxon>Fungi</taxon>
        <taxon>Dikarya</taxon>
        <taxon>Ascomycota</taxon>
        <taxon>Pezizomycotina</taxon>
        <taxon>Sordariomycetes</taxon>
        <taxon>Xylariomycetidae</taxon>
        <taxon>Xylariales</taxon>
        <taxon>Diatrypaceae</taxon>
        <taxon>Diatrype</taxon>
    </lineage>
</organism>
<dbReference type="EC" id="5.2.1.8" evidence="7"/>
<feature type="compositionally biased region" description="Acidic residues" evidence="8">
    <location>
        <begin position="232"/>
        <end position="269"/>
    </location>
</feature>
<dbReference type="GO" id="GO:0005730">
    <property type="term" value="C:nucleolus"/>
    <property type="evidence" value="ECO:0007669"/>
    <property type="project" value="TreeGrafter"/>
</dbReference>
<keyword evidence="11" id="KW-1185">Reference proteome</keyword>
<evidence type="ECO:0000256" key="4">
    <source>
        <dbReference type="ARBA" id="ARBA00011865"/>
    </source>
</evidence>
<feature type="region of interest" description="Disordered" evidence="8">
    <location>
        <begin position="318"/>
        <end position="363"/>
    </location>
</feature>
<evidence type="ECO:0000256" key="3">
    <source>
        <dbReference type="ARBA" id="ARBA00007838"/>
    </source>
</evidence>
<gene>
    <name evidence="10" type="primary">FPR3</name>
    <name evidence="10" type="ORF">SLS62_001140</name>
</gene>
<proteinExistence type="inferred from homology"/>
<comment type="subunit">
    <text evidence="4">Binds to histones H3 and H4.</text>
</comment>
<evidence type="ECO:0000256" key="7">
    <source>
        <dbReference type="PROSITE-ProRule" id="PRU00277"/>
    </source>
</evidence>
<accession>A0AAN9UW88</accession>
<keyword evidence="6 7" id="KW-0413">Isomerase</keyword>
<evidence type="ECO:0000256" key="2">
    <source>
        <dbReference type="ARBA" id="ARBA00002221"/>
    </source>
</evidence>
<dbReference type="GO" id="GO:0003755">
    <property type="term" value="F:peptidyl-prolyl cis-trans isomerase activity"/>
    <property type="evidence" value="ECO:0007669"/>
    <property type="project" value="UniProtKB-KW"/>
</dbReference>
<evidence type="ECO:0000313" key="11">
    <source>
        <dbReference type="Proteomes" id="UP001320420"/>
    </source>
</evidence>
<dbReference type="InterPro" id="IPR041232">
    <property type="entry name" value="NPL"/>
</dbReference>
<comment type="catalytic activity">
    <reaction evidence="1 7">
        <text>[protein]-peptidylproline (omega=180) = [protein]-peptidylproline (omega=0)</text>
        <dbReference type="Rhea" id="RHEA:16237"/>
        <dbReference type="Rhea" id="RHEA-COMP:10747"/>
        <dbReference type="Rhea" id="RHEA-COMP:10748"/>
        <dbReference type="ChEBI" id="CHEBI:83833"/>
        <dbReference type="ChEBI" id="CHEBI:83834"/>
        <dbReference type="EC" id="5.2.1.8"/>
    </reaction>
</comment>
<evidence type="ECO:0000256" key="8">
    <source>
        <dbReference type="SAM" id="MobiDB-lite"/>
    </source>
</evidence>
<evidence type="ECO:0000256" key="5">
    <source>
        <dbReference type="ARBA" id="ARBA00023110"/>
    </source>
</evidence>
<feature type="region of interest" description="Disordered" evidence="8">
    <location>
        <begin position="231"/>
        <end position="306"/>
    </location>
</feature>
<dbReference type="GO" id="GO:0000785">
    <property type="term" value="C:chromatin"/>
    <property type="evidence" value="ECO:0007669"/>
    <property type="project" value="TreeGrafter"/>
</dbReference>
<dbReference type="Gene3D" id="3.10.50.40">
    <property type="match status" value="1"/>
</dbReference>
<dbReference type="InterPro" id="IPR001179">
    <property type="entry name" value="PPIase_FKBP_dom"/>
</dbReference>
<dbReference type="PROSITE" id="PS50059">
    <property type="entry name" value="FKBP_PPIASE"/>
    <property type="match status" value="1"/>
</dbReference>
<comment type="similarity">
    <text evidence="3">Belongs to the FKBP-type PPIase family. FKBP3/4 subfamily.</text>
</comment>
<comment type="function">
    <text evidence="2">PPIase that acts as a histone chaperone. Histone proline isomerase that increases the rate of cis-trans isomerization at prolines on the histone H3 N-terminal tail. Proline isomerization influences H3 methylation thereby regulating gene expression.</text>
</comment>